<evidence type="ECO:0000313" key="1">
    <source>
        <dbReference type="EMBL" id="CEG13507.1"/>
    </source>
</evidence>
<name>A0A098EBY9_9ZZZZ</name>
<sequence length="40" mass="4545">MLQHIIGLKILVSLQPVEQNGNSKNIKRIGNFKIAEKEEN</sequence>
<reference evidence="1" key="1">
    <citation type="submission" date="2014-09" db="EMBL/GenBank/DDBJ databases">
        <authorList>
            <person name="Probst J Alexander"/>
        </authorList>
    </citation>
    <scope>NUCLEOTIDE SEQUENCE</scope>
</reference>
<proteinExistence type="predicted"/>
<accession>A0A098EBY9</accession>
<organism evidence="1">
    <name type="scientific">groundwater metagenome</name>
    <dbReference type="NCBI Taxonomy" id="717931"/>
    <lineage>
        <taxon>unclassified sequences</taxon>
        <taxon>metagenomes</taxon>
        <taxon>ecological metagenomes</taxon>
    </lineage>
</organism>
<dbReference type="AlphaFoldDB" id="A0A098EBY9"/>
<protein>
    <submittedName>
        <fullName evidence="1">Uncharacterized protein</fullName>
    </submittedName>
</protein>
<dbReference type="EMBL" id="CCXY01000343">
    <property type="protein sequence ID" value="CEG13507.1"/>
    <property type="molecule type" value="Genomic_DNA"/>
</dbReference>
<gene>
    <name evidence="1" type="ORF">MSIBF_A4070004</name>
</gene>